<reference evidence="2 3" key="1">
    <citation type="journal article" date="2012" name="Nature">
        <title>Repeated polyploidization of Gossypium genomes and the evolution of spinnable cotton fibres.</title>
        <authorList>
            <person name="Paterson A.H."/>
            <person name="Wendel J.F."/>
            <person name="Gundlach H."/>
            <person name="Guo H."/>
            <person name="Jenkins J."/>
            <person name="Jin D."/>
            <person name="Llewellyn D."/>
            <person name="Showmaker K.C."/>
            <person name="Shu S."/>
            <person name="Udall J."/>
            <person name="Yoo M.J."/>
            <person name="Byers R."/>
            <person name="Chen W."/>
            <person name="Doron-Faigenboim A."/>
            <person name="Duke M.V."/>
            <person name="Gong L."/>
            <person name="Grimwood J."/>
            <person name="Grover C."/>
            <person name="Grupp K."/>
            <person name="Hu G."/>
            <person name="Lee T.H."/>
            <person name="Li J."/>
            <person name="Lin L."/>
            <person name="Liu T."/>
            <person name="Marler B.S."/>
            <person name="Page J.T."/>
            <person name="Roberts A.W."/>
            <person name="Romanel E."/>
            <person name="Sanders W.S."/>
            <person name="Szadkowski E."/>
            <person name="Tan X."/>
            <person name="Tang H."/>
            <person name="Xu C."/>
            <person name="Wang J."/>
            <person name="Wang Z."/>
            <person name="Zhang D."/>
            <person name="Zhang L."/>
            <person name="Ashrafi H."/>
            <person name="Bedon F."/>
            <person name="Bowers J.E."/>
            <person name="Brubaker C.L."/>
            <person name="Chee P.W."/>
            <person name="Das S."/>
            <person name="Gingle A.R."/>
            <person name="Haigler C.H."/>
            <person name="Harker D."/>
            <person name="Hoffmann L.V."/>
            <person name="Hovav R."/>
            <person name="Jones D.C."/>
            <person name="Lemke C."/>
            <person name="Mansoor S."/>
            <person name="ur Rahman M."/>
            <person name="Rainville L.N."/>
            <person name="Rambani A."/>
            <person name="Reddy U.K."/>
            <person name="Rong J.K."/>
            <person name="Saranga Y."/>
            <person name="Scheffler B.E."/>
            <person name="Scheffler J.A."/>
            <person name="Stelly D.M."/>
            <person name="Triplett B.A."/>
            <person name="Van Deynze A."/>
            <person name="Vaslin M.F."/>
            <person name="Waghmare V.N."/>
            <person name="Walford S.A."/>
            <person name="Wright R.J."/>
            <person name="Zaki E.A."/>
            <person name="Zhang T."/>
            <person name="Dennis E.S."/>
            <person name="Mayer K.F."/>
            <person name="Peterson D.G."/>
            <person name="Rokhsar D.S."/>
            <person name="Wang X."/>
            <person name="Schmutz J."/>
        </authorList>
    </citation>
    <scope>NUCLEOTIDE SEQUENCE [LARGE SCALE GENOMIC DNA]</scope>
</reference>
<evidence type="ECO:0000313" key="2">
    <source>
        <dbReference type="EMBL" id="KJB40230.1"/>
    </source>
</evidence>
<gene>
    <name evidence="2" type="ORF">B456_007G052500</name>
</gene>
<keyword evidence="1" id="KW-0472">Membrane</keyword>
<evidence type="ECO:0000256" key="1">
    <source>
        <dbReference type="SAM" id="Phobius"/>
    </source>
</evidence>
<accession>A0A0D2T991</accession>
<feature type="transmembrane region" description="Helical" evidence="1">
    <location>
        <begin position="12"/>
        <end position="29"/>
    </location>
</feature>
<dbReference type="Proteomes" id="UP000032304">
    <property type="component" value="Chromosome 7"/>
</dbReference>
<keyword evidence="1" id="KW-1133">Transmembrane helix</keyword>
<keyword evidence="1" id="KW-0812">Transmembrane</keyword>
<evidence type="ECO:0000313" key="3">
    <source>
        <dbReference type="Proteomes" id="UP000032304"/>
    </source>
</evidence>
<keyword evidence="3" id="KW-1185">Reference proteome</keyword>
<dbReference type="EMBL" id="CM001746">
    <property type="protein sequence ID" value="KJB40230.1"/>
    <property type="molecule type" value="Genomic_DNA"/>
</dbReference>
<dbReference type="Gramene" id="KJB40230">
    <property type="protein sequence ID" value="KJB40230"/>
    <property type="gene ID" value="B456_007G052500"/>
</dbReference>
<sequence length="73" mass="8664">MLVPISGKNDWNLSGLFGFIWIWTLLSLCPDNSPLFKWFIMLKQPLIFWPYVAFIHWDHYLVICKCQCTLSLT</sequence>
<dbReference type="AlphaFoldDB" id="A0A0D2T991"/>
<proteinExistence type="predicted"/>
<protein>
    <submittedName>
        <fullName evidence="2">Uncharacterized protein</fullName>
    </submittedName>
</protein>
<organism evidence="2 3">
    <name type="scientific">Gossypium raimondii</name>
    <name type="common">Peruvian cotton</name>
    <name type="synonym">Gossypium klotzschianum subsp. raimondii</name>
    <dbReference type="NCBI Taxonomy" id="29730"/>
    <lineage>
        <taxon>Eukaryota</taxon>
        <taxon>Viridiplantae</taxon>
        <taxon>Streptophyta</taxon>
        <taxon>Embryophyta</taxon>
        <taxon>Tracheophyta</taxon>
        <taxon>Spermatophyta</taxon>
        <taxon>Magnoliopsida</taxon>
        <taxon>eudicotyledons</taxon>
        <taxon>Gunneridae</taxon>
        <taxon>Pentapetalae</taxon>
        <taxon>rosids</taxon>
        <taxon>malvids</taxon>
        <taxon>Malvales</taxon>
        <taxon>Malvaceae</taxon>
        <taxon>Malvoideae</taxon>
        <taxon>Gossypium</taxon>
    </lineage>
</organism>
<name>A0A0D2T991_GOSRA</name>